<evidence type="ECO:0000256" key="1">
    <source>
        <dbReference type="SAM" id="MobiDB-lite"/>
    </source>
</evidence>
<dbReference type="VEuPathDB" id="FungiDB:SCHCODRAFT_02692702"/>
<dbReference type="EMBL" id="GL377312">
    <property type="protein sequence ID" value="EFI92814.1"/>
    <property type="molecule type" value="Genomic_DNA"/>
</dbReference>
<dbReference type="InParanoid" id="D8QGR6"/>
<dbReference type="Proteomes" id="UP000007431">
    <property type="component" value="Unassembled WGS sequence"/>
</dbReference>
<dbReference type="HOGENOM" id="CLU_1129624_0_0_1"/>
<keyword evidence="3" id="KW-1185">Reference proteome</keyword>
<organism evidence="3">
    <name type="scientific">Schizophyllum commune (strain H4-8 / FGSC 9210)</name>
    <name type="common">Split gill fungus</name>
    <dbReference type="NCBI Taxonomy" id="578458"/>
    <lineage>
        <taxon>Eukaryota</taxon>
        <taxon>Fungi</taxon>
        <taxon>Dikarya</taxon>
        <taxon>Basidiomycota</taxon>
        <taxon>Agaricomycotina</taxon>
        <taxon>Agaricomycetes</taxon>
        <taxon>Agaricomycetidae</taxon>
        <taxon>Agaricales</taxon>
        <taxon>Schizophyllaceae</taxon>
        <taxon>Schizophyllum</taxon>
    </lineage>
</organism>
<evidence type="ECO:0000313" key="3">
    <source>
        <dbReference type="Proteomes" id="UP000007431"/>
    </source>
</evidence>
<protein>
    <submittedName>
        <fullName evidence="2">Uncharacterized protein</fullName>
    </submittedName>
</protein>
<accession>D8QGR6</accession>
<feature type="region of interest" description="Disordered" evidence="1">
    <location>
        <begin position="55"/>
        <end position="78"/>
    </location>
</feature>
<sequence length="246" mass="25863">MCATVLLGADCPTPDAAMSEIRARISDDELTGDLRATGSALRIPPSQDRVAADLHPAATAEDEARDTDGLRGARRPPMSKISTGIAMRSLPVRSARLDGDLRNARHLGASYVTLGALDEQVSARRSSVKGLPVVDVASPTLSTLDSALFPQRSPPSKALSPLESDFVLKATRSARAQHLAALATTRPHPARKATPRSPTRCSTRFDGGISAEKVVASRLARLVAVVHASTGSPMTFGIEICGDLVN</sequence>
<proteinExistence type="predicted"/>
<feature type="region of interest" description="Disordered" evidence="1">
    <location>
        <begin position="181"/>
        <end position="204"/>
    </location>
</feature>
<name>D8QGR6_SCHCM</name>
<dbReference type="AlphaFoldDB" id="D8QGR6"/>
<feature type="non-terminal residue" evidence="2">
    <location>
        <position position="246"/>
    </location>
</feature>
<evidence type="ECO:0000313" key="2">
    <source>
        <dbReference type="EMBL" id="EFI92814.1"/>
    </source>
</evidence>
<gene>
    <name evidence="2" type="ORF">SCHCODRAFT_113056</name>
</gene>
<reference evidence="2 3" key="1">
    <citation type="journal article" date="2010" name="Nat. Biotechnol.">
        <title>Genome sequence of the model mushroom Schizophyllum commune.</title>
        <authorList>
            <person name="Ohm R.A."/>
            <person name="de Jong J.F."/>
            <person name="Lugones L.G."/>
            <person name="Aerts A."/>
            <person name="Kothe E."/>
            <person name="Stajich J.E."/>
            <person name="de Vries R.P."/>
            <person name="Record E."/>
            <person name="Levasseur A."/>
            <person name="Baker S.E."/>
            <person name="Bartholomew K.A."/>
            <person name="Coutinho P.M."/>
            <person name="Erdmann S."/>
            <person name="Fowler T.J."/>
            <person name="Gathman A.C."/>
            <person name="Lombard V."/>
            <person name="Henrissat B."/>
            <person name="Knabe N."/>
            <person name="Kuees U."/>
            <person name="Lilly W.W."/>
            <person name="Lindquist E."/>
            <person name="Lucas S."/>
            <person name="Magnuson J.K."/>
            <person name="Piumi F."/>
            <person name="Raudaskoski M."/>
            <person name="Salamov A."/>
            <person name="Schmutz J."/>
            <person name="Schwarze F.W.M.R."/>
            <person name="vanKuyk P.A."/>
            <person name="Horton J.S."/>
            <person name="Grigoriev I.V."/>
            <person name="Woesten H.A.B."/>
        </authorList>
    </citation>
    <scope>NUCLEOTIDE SEQUENCE [LARGE SCALE GENOMIC DNA]</scope>
    <source>
        <strain evidence="3">H4-8 / FGSC 9210</strain>
    </source>
</reference>